<keyword evidence="1" id="KW-1133">Transmembrane helix</keyword>
<sequence length="146" mass="16572">MKRPDPIDNHFKVMLILGVFILGTGISTLEIWTIFLIGSYFSLIAYALICHIWKNSKSEFRPANPTNRGWQAVAALVAFGLFGAINGYWELVKGANNTTELQNNFVKLGSYGQISFLFGMYMIFYLLLFLINNPLAWQKVRNNNGK</sequence>
<dbReference type="EMBL" id="CP064981">
    <property type="protein sequence ID" value="QQR92193.1"/>
    <property type="molecule type" value="Genomic_DNA"/>
</dbReference>
<feature type="transmembrane region" description="Helical" evidence="1">
    <location>
        <begin position="12"/>
        <end position="29"/>
    </location>
</feature>
<feature type="transmembrane region" description="Helical" evidence="1">
    <location>
        <begin position="111"/>
        <end position="131"/>
    </location>
</feature>
<proteinExistence type="predicted"/>
<feature type="transmembrane region" description="Helical" evidence="1">
    <location>
        <begin position="73"/>
        <end position="91"/>
    </location>
</feature>
<accession>A0A7T9DIX7</accession>
<reference evidence="2" key="1">
    <citation type="submission" date="2020-11" db="EMBL/GenBank/DDBJ databases">
        <title>Connecting structure to function with the recovery of over 1000 high-quality activated sludge metagenome-assembled genomes encoding full-length rRNA genes using long-read sequencing.</title>
        <authorList>
            <person name="Singleton C.M."/>
            <person name="Petriglieri F."/>
            <person name="Kristensen J.M."/>
            <person name="Kirkegaard R.H."/>
            <person name="Michaelsen T.Y."/>
            <person name="Andersen M.H."/>
            <person name="Karst S.M."/>
            <person name="Dueholm M.S."/>
            <person name="Nielsen P.H."/>
            <person name="Albertsen M."/>
        </authorList>
    </citation>
    <scope>NUCLEOTIDE SEQUENCE</scope>
    <source>
        <strain evidence="2">Fred_18-Q3-R57-64_BAT3C.431</strain>
    </source>
</reference>
<name>A0A7T9DIX7_9ARCH</name>
<feature type="transmembrane region" description="Helical" evidence="1">
    <location>
        <begin position="35"/>
        <end position="53"/>
    </location>
</feature>
<keyword evidence="1" id="KW-0472">Membrane</keyword>
<gene>
    <name evidence="2" type="ORF">IPJ89_03460</name>
</gene>
<dbReference type="AlphaFoldDB" id="A0A7T9DIX7"/>
<organism evidence="2">
    <name type="scientific">Candidatus Iainarchaeum sp</name>
    <dbReference type="NCBI Taxonomy" id="3101447"/>
    <lineage>
        <taxon>Archaea</taxon>
        <taxon>Candidatus Iainarchaeota</taxon>
        <taxon>Candidatus Iainarchaeia</taxon>
        <taxon>Candidatus Iainarchaeales</taxon>
        <taxon>Candidatus Iainarchaeaceae</taxon>
        <taxon>Candidatus Iainarchaeum</taxon>
    </lineage>
</organism>
<keyword evidence="1" id="KW-0812">Transmembrane</keyword>
<evidence type="ECO:0000313" key="2">
    <source>
        <dbReference type="EMBL" id="QQR92193.1"/>
    </source>
</evidence>
<dbReference type="Proteomes" id="UP000596004">
    <property type="component" value="Chromosome"/>
</dbReference>
<evidence type="ECO:0000256" key="1">
    <source>
        <dbReference type="SAM" id="Phobius"/>
    </source>
</evidence>
<protein>
    <submittedName>
        <fullName evidence="2">Uncharacterized protein</fullName>
    </submittedName>
</protein>